<accession>A0A388LPG6</accession>
<keyword evidence="1" id="KW-0732">Signal</keyword>
<evidence type="ECO:0000256" key="1">
    <source>
        <dbReference type="SAM" id="SignalP"/>
    </source>
</evidence>
<name>A0A388LPG6_CHABU</name>
<comment type="caution">
    <text evidence="2">The sequence shown here is derived from an EMBL/GenBank/DDBJ whole genome shotgun (WGS) entry which is preliminary data.</text>
</comment>
<feature type="chain" id="PRO_5017394464" description="Bifunctional inhibitor/plant lipid transfer protein/seed storage helical domain-containing protein" evidence="1">
    <location>
        <begin position="20"/>
        <end position="102"/>
    </location>
</feature>
<proteinExistence type="predicted"/>
<dbReference type="Gramene" id="GBG84102">
    <property type="protein sequence ID" value="GBG84102"/>
    <property type="gene ID" value="CBR_g37977"/>
</dbReference>
<dbReference type="Proteomes" id="UP000265515">
    <property type="component" value="Unassembled WGS sequence"/>
</dbReference>
<feature type="signal peptide" evidence="1">
    <location>
        <begin position="1"/>
        <end position="19"/>
    </location>
</feature>
<evidence type="ECO:0000313" key="2">
    <source>
        <dbReference type="EMBL" id="GBG84102.1"/>
    </source>
</evidence>
<organism evidence="2 3">
    <name type="scientific">Chara braunii</name>
    <name type="common">Braun's stonewort</name>
    <dbReference type="NCBI Taxonomy" id="69332"/>
    <lineage>
        <taxon>Eukaryota</taxon>
        <taxon>Viridiplantae</taxon>
        <taxon>Streptophyta</taxon>
        <taxon>Charophyceae</taxon>
        <taxon>Charales</taxon>
        <taxon>Characeae</taxon>
        <taxon>Chara</taxon>
    </lineage>
</organism>
<evidence type="ECO:0000313" key="3">
    <source>
        <dbReference type="Proteomes" id="UP000265515"/>
    </source>
</evidence>
<dbReference type="AlphaFoldDB" id="A0A388LPG6"/>
<keyword evidence="3" id="KW-1185">Reference proteome</keyword>
<protein>
    <recommendedName>
        <fullName evidence="4">Bifunctional inhibitor/plant lipid transfer protein/seed storage helical domain-containing protein</fullName>
    </recommendedName>
</protein>
<sequence>MLLLFACSVSFNDLQCARGQEEDTYPTPTFPGYCSTAVPRLPWASLQEVCTPKQGPFSPTCCEFIKGMKDYEEMKTRCGQQIAIYGKTLGYDVRQLASDCSL</sequence>
<reference evidence="2 3" key="1">
    <citation type="journal article" date="2018" name="Cell">
        <title>The Chara Genome: Secondary Complexity and Implications for Plant Terrestrialization.</title>
        <authorList>
            <person name="Nishiyama T."/>
            <person name="Sakayama H."/>
            <person name="Vries J.D."/>
            <person name="Buschmann H."/>
            <person name="Saint-Marcoux D."/>
            <person name="Ullrich K.K."/>
            <person name="Haas F.B."/>
            <person name="Vanderstraeten L."/>
            <person name="Becker D."/>
            <person name="Lang D."/>
            <person name="Vosolsobe S."/>
            <person name="Rombauts S."/>
            <person name="Wilhelmsson P.K.I."/>
            <person name="Janitza P."/>
            <person name="Kern R."/>
            <person name="Heyl A."/>
            <person name="Rumpler F."/>
            <person name="Villalobos L.I.A.C."/>
            <person name="Clay J.M."/>
            <person name="Skokan R."/>
            <person name="Toyoda A."/>
            <person name="Suzuki Y."/>
            <person name="Kagoshima H."/>
            <person name="Schijlen E."/>
            <person name="Tajeshwar N."/>
            <person name="Catarino B."/>
            <person name="Hetherington A.J."/>
            <person name="Saltykova A."/>
            <person name="Bonnot C."/>
            <person name="Breuninger H."/>
            <person name="Symeonidi A."/>
            <person name="Radhakrishnan G.V."/>
            <person name="Van Nieuwerburgh F."/>
            <person name="Deforce D."/>
            <person name="Chang C."/>
            <person name="Karol K.G."/>
            <person name="Hedrich R."/>
            <person name="Ulvskov P."/>
            <person name="Glockner G."/>
            <person name="Delwiche C.F."/>
            <person name="Petrasek J."/>
            <person name="Van de Peer Y."/>
            <person name="Friml J."/>
            <person name="Beilby M."/>
            <person name="Dolan L."/>
            <person name="Kohara Y."/>
            <person name="Sugano S."/>
            <person name="Fujiyama A."/>
            <person name="Delaux P.-M."/>
            <person name="Quint M."/>
            <person name="TheiBen G."/>
            <person name="Hagemann M."/>
            <person name="Harholt J."/>
            <person name="Dunand C."/>
            <person name="Zachgo S."/>
            <person name="Langdale J."/>
            <person name="Maumus F."/>
            <person name="Straeten D.V.D."/>
            <person name="Gould S.B."/>
            <person name="Rensing S.A."/>
        </authorList>
    </citation>
    <scope>NUCLEOTIDE SEQUENCE [LARGE SCALE GENOMIC DNA]</scope>
    <source>
        <strain evidence="2 3">S276</strain>
    </source>
</reference>
<dbReference type="EMBL" id="BFEA01000463">
    <property type="protein sequence ID" value="GBG84102.1"/>
    <property type="molecule type" value="Genomic_DNA"/>
</dbReference>
<gene>
    <name evidence="2" type="ORF">CBR_g37977</name>
</gene>
<evidence type="ECO:0008006" key="4">
    <source>
        <dbReference type="Google" id="ProtNLM"/>
    </source>
</evidence>